<keyword evidence="3" id="KW-0677">Repeat</keyword>
<keyword evidence="5" id="KW-0325">Glycoprotein</keyword>
<protein>
    <submittedName>
        <fullName evidence="9">Putative chondroitin proteoglycan 1</fullName>
    </submittedName>
</protein>
<dbReference type="AlphaFoldDB" id="A0A1Q3FQ53"/>
<keyword evidence="4" id="KW-1015">Disulfide bond</keyword>
<feature type="domain" description="Chitin-binding type-2" evidence="8">
    <location>
        <begin position="24"/>
        <end position="81"/>
    </location>
</feature>
<evidence type="ECO:0000256" key="1">
    <source>
        <dbReference type="ARBA" id="ARBA00022669"/>
    </source>
</evidence>
<keyword evidence="2 7" id="KW-0732">Signal</keyword>
<sequence length="391" mass="42171">MSASTSTVLTLSATLLLASIVSGADECSQNRRTTVKIVPHSEDCQQYVVCVGRIRLVRNCPEESGWSETKQTCVPGERCRKKPKLRLMSVAVAEVEPVITCVPNSESCPARFDPTALVLRAHEDCAKYYLCISFLPVVLSCPADLRFNEQTCQCDFPANVNCGLTTTTEPPEATDSTTEEPEVTDSTTDEPEVTESTTEEPAVTDSTTSEPEVTDSTTAEQEVTDSTTEEPAVTDSTTQEPEVTDSTTDEQEVTDSTTEEPAVTESTTSKPDVTDSTTEEPEVTESTTEQSVATDSTTKEPDTTSPTTEPSTPSEIPTTTVQVTTTTAPPPTSSAIITHSPETSEATTVPAVTTTTQKPPVVIEIMEAVSKVLEVVDALKKIWYDYIWKKS</sequence>
<organism evidence="9">
    <name type="scientific">Culex tarsalis</name>
    <name type="common">Encephalitis mosquito</name>
    <dbReference type="NCBI Taxonomy" id="7177"/>
    <lineage>
        <taxon>Eukaryota</taxon>
        <taxon>Metazoa</taxon>
        <taxon>Ecdysozoa</taxon>
        <taxon>Arthropoda</taxon>
        <taxon>Hexapoda</taxon>
        <taxon>Insecta</taxon>
        <taxon>Pterygota</taxon>
        <taxon>Neoptera</taxon>
        <taxon>Endopterygota</taxon>
        <taxon>Diptera</taxon>
        <taxon>Nematocera</taxon>
        <taxon>Culicoidea</taxon>
        <taxon>Culicidae</taxon>
        <taxon>Culicinae</taxon>
        <taxon>Culicini</taxon>
        <taxon>Culex</taxon>
        <taxon>Culex</taxon>
    </lineage>
</organism>
<feature type="chain" id="PRO_5012185265" evidence="7">
    <location>
        <begin position="24"/>
        <end position="391"/>
    </location>
</feature>
<feature type="region of interest" description="Disordered" evidence="6">
    <location>
        <begin position="165"/>
        <end position="352"/>
    </location>
</feature>
<feature type="signal peptide" evidence="7">
    <location>
        <begin position="1"/>
        <end position="23"/>
    </location>
</feature>
<dbReference type="PROSITE" id="PS50940">
    <property type="entry name" value="CHIT_BIND_II"/>
    <property type="match status" value="2"/>
</dbReference>
<name>A0A1Q3FQ53_CULTA</name>
<reference evidence="9" key="1">
    <citation type="submission" date="2017-01" db="EMBL/GenBank/DDBJ databases">
        <title>A deep insight into the sialotranscriptome of adult male and female Cluex tarsalis mosquitoes.</title>
        <authorList>
            <person name="Ribeiro J.M."/>
            <person name="Moreira F."/>
            <person name="Bernard K.A."/>
            <person name="Calvo E."/>
        </authorList>
    </citation>
    <scope>NUCLEOTIDE SEQUENCE</scope>
    <source>
        <strain evidence="9">Kern County</strain>
        <tissue evidence="9">Salivary glands</tissue>
    </source>
</reference>
<dbReference type="PANTHER" id="PTHR23301">
    <property type="entry name" value="CHITIN BINDING PERITROPHIN-A"/>
    <property type="match status" value="1"/>
</dbReference>
<feature type="compositionally biased region" description="Acidic residues" evidence="6">
    <location>
        <begin position="177"/>
        <end position="193"/>
    </location>
</feature>
<evidence type="ECO:0000259" key="8">
    <source>
        <dbReference type="PROSITE" id="PS50940"/>
    </source>
</evidence>
<dbReference type="SMART" id="SM00494">
    <property type="entry name" value="ChtBD2"/>
    <property type="match status" value="2"/>
</dbReference>
<feature type="compositionally biased region" description="Low complexity" evidence="6">
    <location>
        <begin position="303"/>
        <end position="338"/>
    </location>
</feature>
<evidence type="ECO:0000256" key="4">
    <source>
        <dbReference type="ARBA" id="ARBA00023157"/>
    </source>
</evidence>
<dbReference type="Pfam" id="PF01607">
    <property type="entry name" value="CBM_14"/>
    <property type="match status" value="2"/>
</dbReference>
<keyword evidence="1" id="KW-0147">Chitin-binding</keyword>
<dbReference type="EMBL" id="GFDL01005427">
    <property type="protein sequence ID" value="JAV29618.1"/>
    <property type="molecule type" value="Transcribed_RNA"/>
</dbReference>
<dbReference type="InterPro" id="IPR036508">
    <property type="entry name" value="Chitin-bd_dom_sf"/>
</dbReference>
<evidence type="ECO:0000256" key="5">
    <source>
        <dbReference type="ARBA" id="ARBA00023180"/>
    </source>
</evidence>
<dbReference type="GO" id="GO:0005576">
    <property type="term" value="C:extracellular region"/>
    <property type="evidence" value="ECO:0007669"/>
    <property type="project" value="InterPro"/>
</dbReference>
<dbReference type="InterPro" id="IPR051940">
    <property type="entry name" value="Chitin_bind-dev_reg"/>
</dbReference>
<evidence type="ECO:0000256" key="6">
    <source>
        <dbReference type="SAM" id="MobiDB-lite"/>
    </source>
</evidence>
<dbReference type="GO" id="GO:0008061">
    <property type="term" value="F:chitin binding"/>
    <property type="evidence" value="ECO:0007669"/>
    <property type="project" value="UniProtKB-KW"/>
</dbReference>
<dbReference type="Gene3D" id="2.170.140.10">
    <property type="entry name" value="Chitin binding domain"/>
    <property type="match status" value="2"/>
</dbReference>
<feature type="compositionally biased region" description="Polar residues" evidence="6">
    <location>
        <begin position="205"/>
        <end position="226"/>
    </location>
</feature>
<feature type="compositionally biased region" description="Polar residues" evidence="6">
    <location>
        <begin position="234"/>
        <end position="246"/>
    </location>
</feature>
<feature type="compositionally biased region" description="Low complexity" evidence="6">
    <location>
        <begin position="194"/>
        <end position="204"/>
    </location>
</feature>
<evidence type="ECO:0000256" key="7">
    <source>
        <dbReference type="SAM" id="SignalP"/>
    </source>
</evidence>
<evidence type="ECO:0000256" key="2">
    <source>
        <dbReference type="ARBA" id="ARBA00022729"/>
    </source>
</evidence>
<evidence type="ECO:0000313" key="9">
    <source>
        <dbReference type="EMBL" id="JAV29618.1"/>
    </source>
</evidence>
<accession>A0A1Q3FQ53</accession>
<dbReference type="InterPro" id="IPR002557">
    <property type="entry name" value="Chitin-bd_dom"/>
</dbReference>
<feature type="domain" description="Chitin-binding type-2" evidence="8">
    <location>
        <begin position="105"/>
        <end position="164"/>
    </location>
</feature>
<dbReference type="PANTHER" id="PTHR23301:SF0">
    <property type="entry name" value="CHITIN-BINDING TYPE-2 DOMAIN-CONTAINING PROTEIN-RELATED"/>
    <property type="match status" value="1"/>
</dbReference>
<dbReference type="SUPFAM" id="SSF57625">
    <property type="entry name" value="Invertebrate chitin-binding proteins"/>
    <property type="match status" value="2"/>
</dbReference>
<proteinExistence type="predicted"/>
<evidence type="ECO:0000256" key="3">
    <source>
        <dbReference type="ARBA" id="ARBA00022737"/>
    </source>
</evidence>